<dbReference type="PANTHER" id="PTHR34477:SF5">
    <property type="entry name" value="BSL5627 PROTEIN"/>
    <property type="match status" value="1"/>
</dbReference>
<comment type="similarity">
    <text evidence="1">Belongs to the UPF0213 family.</text>
</comment>
<name>A0ABW9J6N1_9SPHI</name>
<sequence>MELGGCVYILSNYTHEVLYIGVTSDLLFRIKEHKEKVYASSFTAKYNCNILVYYEQFASIEEAINKEKQLKNWKRQWKLNLINDFNPNWEDLFHKLDQETLT</sequence>
<dbReference type="SUPFAM" id="SSF82771">
    <property type="entry name" value="GIY-YIG endonuclease"/>
    <property type="match status" value="1"/>
</dbReference>
<gene>
    <name evidence="3" type="ORF">E6A44_009395</name>
</gene>
<evidence type="ECO:0000259" key="2">
    <source>
        <dbReference type="PROSITE" id="PS50164"/>
    </source>
</evidence>
<dbReference type="RefSeq" id="WP_138722908.1">
    <property type="nucleotide sequence ID" value="NZ_SSHJ02000006.1"/>
</dbReference>
<reference evidence="3 4" key="1">
    <citation type="submission" date="2024-12" db="EMBL/GenBank/DDBJ databases">
        <authorList>
            <person name="Hu S."/>
        </authorList>
    </citation>
    <scope>NUCLEOTIDE SEQUENCE [LARGE SCALE GENOMIC DNA]</scope>
    <source>
        <strain evidence="3 4">THG-T11</strain>
    </source>
</reference>
<dbReference type="PROSITE" id="PS50164">
    <property type="entry name" value="GIY_YIG"/>
    <property type="match status" value="1"/>
</dbReference>
<dbReference type="Gene3D" id="3.40.1440.10">
    <property type="entry name" value="GIY-YIG endonuclease"/>
    <property type="match status" value="1"/>
</dbReference>
<dbReference type="CDD" id="cd10448">
    <property type="entry name" value="GIY-YIG_unchar_3"/>
    <property type="match status" value="1"/>
</dbReference>
<accession>A0ABW9J6N1</accession>
<dbReference type="Proteomes" id="UP001517247">
    <property type="component" value="Unassembled WGS sequence"/>
</dbReference>
<organism evidence="3 4">
    <name type="scientific">Pedobacter ureilyticus</name>
    <dbReference type="NCBI Taxonomy" id="1393051"/>
    <lineage>
        <taxon>Bacteria</taxon>
        <taxon>Pseudomonadati</taxon>
        <taxon>Bacteroidota</taxon>
        <taxon>Sphingobacteriia</taxon>
        <taxon>Sphingobacteriales</taxon>
        <taxon>Sphingobacteriaceae</taxon>
        <taxon>Pedobacter</taxon>
    </lineage>
</organism>
<dbReference type="Pfam" id="PF01541">
    <property type="entry name" value="GIY-YIG"/>
    <property type="match status" value="1"/>
</dbReference>
<dbReference type="InterPro" id="IPR050190">
    <property type="entry name" value="UPF0213_domain"/>
</dbReference>
<evidence type="ECO:0000313" key="3">
    <source>
        <dbReference type="EMBL" id="MFN0255784.1"/>
    </source>
</evidence>
<proteinExistence type="inferred from homology"/>
<dbReference type="InterPro" id="IPR000305">
    <property type="entry name" value="GIY-YIG_endonuc"/>
</dbReference>
<evidence type="ECO:0000313" key="4">
    <source>
        <dbReference type="Proteomes" id="UP001517247"/>
    </source>
</evidence>
<feature type="domain" description="GIY-YIG" evidence="2">
    <location>
        <begin position="3"/>
        <end position="81"/>
    </location>
</feature>
<keyword evidence="4" id="KW-1185">Reference proteome</keyword>
<dbReference type="InterPro" id="IPR035901">
    <property type="entry name" value="GIY-YIG_endonuc_sf"/>
</dbReference>
<comment type="caution">
    <text evidence="3">The sequence shown here is derived from an EMBL/GenBank/DDBJ whole genome shotgun (WGS) entry which is preliminary data.</text>
</comment>
<dbReference type="PANTHER" id="PTHR34477">
    <property type="entry name" value="UPF0213 PROTEIN YHBQ"/>
    <property type="match status" value="1"/>
</dbReference>
<protein>
    <submittedName>
        <fullName evidence="3">GIY-YIG nuclease family protein</fullName>
    </submittedName>
</protein>
<dbReference type="EMBL" id="SSHJ02000006">
    <property type="protein sequence ID" value="MFN0255784.1"/>
    <property type="molecule type" value="Genomic_DNA"/>
</dbReference>
<evidence type="ECO:0000256" key="1">
    <source>
        <dbReference type="ARBA" id="ARBA00007435"/>
    </source>
</evidence>